<feature type="domain" description="DUF4435" evidence="1">
    <location>
        <begin position="29"/>
        <end position="110"/>
    </location>
</feature>
<dbReference type="AlphaFoldDB" id="A0A543KVM8"/>
<sequence length="301" mass="34287">MRMAQSIPKTPQALASEIHIKALDNSTCFLLLEGDFDLRFWETRLNPHDLRPVECGGKPAVLATLNQLQGQVVLQRVFGLVDADFDRVLNRAKPPRVVYTDEADLETSLLLLQCSLPAQMNMERLLAATVDADKKRTFEQHKGCSLVEHVRRTALQFGVLRLLNEQQGWCVSFEKFSVLNSQWFDRGELTLRIPDLHRAFIAKLKEVGHGIELQQLSDLIQSCEQHGWFSSWQLVQGHDLLAVLATLMNSELLRRSSGRQQVSETSLQRDLLLMHWHDLQTCRMVRDLSAAVPAGQRCFHT</sequence>
<protein>
    <submittedName>
        <fullName evidence="2">Uncharacterized protein DUF4435</fullName>
    </submittedName>
</protein>
<proteinExistence type="predicted"/>
<accession>A0A543KVM8</accession>
<dbReference type="EMBL" id="VFPV01000004">
    <property type="protein sequence ID" value="TQM99115.1"/>
    <property type="molecule type" value="Genomic_DNA"/>
</dbReference>
<dbReference type="Pfam" id="PF14491">
    <property type="entry name" value="DUF4435"/>
    <property type="match status" value="1"/>
</dbReference>
<gene>
    <name evidence="2" type="ORF">BDD18_3756</name>
</gene>
<evidence type="ECO:0000313" key="2">
    <source>
        <dbReference type="EMBL" id="TQM99115.1"/>
    </source>
</evidence>
<name>A0A543KVM8_9BURK</name>
<reference evidence="2 3" key="1">
    <citation type="submission" date="2019-06" db="EMBL/GenBank/DDBJ databases">
        <title>Genomic Encyclopedia of Archaeal and Bacterial Type Strains, Phase II (KMG-II): from individual species to whole genera.</title>
        <authorList>
            <person name="Goeker M."/>
        </authorList>
    </citation>
    <scope>NUCLEOTIDE SEQUENCE [LARGE SCALE GENOMIC DNA]</scope>
    <source>
        <strain evidence="2 3">DSM 7270</strain>
    </source>
</reference>
<evidence type="ECO:0000313" key="3">
    <source>
        <dbReference type="Proteomes" id="UP000316993"/>
    </source>
</evidence>
<comment type="caution">
    <text evidence="2">The sequence shown here is derived from an EMBL/GenBank/DDBJ whole genome shotgun (WGS) entry which is preliminary data.</text>
</comment>
<dbReference type="InterPro" id="IPR029492">
    <property type="entry name" value="DUF4435"/>
</dbReference>
<evidence type="ECO:0000259" key="1">
    <source>
        <dbReference type="Pfam" id="PF14491"/>
    </source>
</evidence>
<organism evidence="2 3">
    <name type="scientific">Acidovorax temperans</name>
    <dbReference type="NCBI Taxonomy" id="80878"/>
    <lineage>
        <taxon>Bacteria</taxon>
        <taxon>Pseudomonadati</taxon>
        <taxon>Pseudomonadota</taxon>
        <taxon>Betaproteobacteria</taxon>
        <taxon>Burkholderiales</taxon>
        <taxon>Comamonadaceae</taxon>
        <taxon>Acidovorax</taxon>
    </lineage>
</organism>
<dbReference type="Proteomes" id="UP000316993">
    <property type="component" value="Unassembled WGS sequence"/>
</dbReference>